<proteinExistence type="predicted"/>
<name>A0A2R6NFZ3_9APHY</name>
<accession>A0A2R6NFZ3</accession>
<comment type="caution">
    <text evidence="1">The sequence shown here is derived from an EMBL/GenBank/DDBJ whole genome shotgun (WGS) entry which is preliminary data.</text>
</comment>
<evidence type="ECO:0000313" key="1">
    <source>
        <dbReference type="EMBL" id="PSR71300.1"/>
    </source>
</evidence>
<dbReference type="Proteomes" id="UP000186601">
    <property type="component" value="Unassembled WGS sequence"/>
</dbReference>
<evidence type="ECO:0000313" key="2">
    <source>
        <dbReference type="Proteomes" id="UP000186601"/>
    </source>
</evidence>
<gene>
    <name evidence="1" type="ORF">PHLCEN_2v12814</name>
</gene>
<sequence length="64" mass="7264">MAHSAQEFIRALKAPSDPPHPDGLSKVDIARQAWDDTSLYVPNKEEAITDWILTRFLKDKDKDA</sequence>
<reference evidence="1 2" key="1">
    <citation type="submission" date="2018-02" db="EMBL/GenBank/DDBJ databases">
        <title>Genome sequence of the basidiomycete white-rot fungus Phlebia centrifuga.</title>
        <authorList>
            <person name="Granchi Z."/>
            <person name="Peng M."/>
            <person name="de Vries R.P."/>
            <person name="Hilden K."/>
            <person name="Makela M.R."/>
            <person name="Grigoriev I."/>
            <person name="Riley R."/>
        </authorList>
    </citation>
    <scope>NUCLEOTIDE SEQUENCE [LARGE SCALE GENOMIC DNA]</scope>
    <source>
        <strain evidence="1 2">FBCC195</strain>
    </source>
</reference>
<protein>
    <submittedName>
        <fullName evidence="1">Uncharacterized protein</fullName>
    </submittedName>
</protein>
<dbReference type="AlphaFoldDB" id="A0A2R6NFZ3"/>
<dbReference type="OrthoDB" id="160374at2759"/>
<dbReference type="STRING" id="98765.A0A2R6NFZ3"/>
<dbReference type="EMBL" id="MLYV02001289">
    <property type="protein sequence ID" value="PSR71300.1"/>
    <property type="molecule type" value="Genomic_DNA"/>
</dbReference>
<keyword evidence="2" id="KW-1185">Reference proteome</keyword>
<organism evidence="1 2">
    <name type="scientific">Hermanssonia centrifuga</name>
    <dbReference type="NCBI Taxonomy" id="98765"/>
    <lineage>
        <taxon>Eukaryota</taxon>
        <taxon>Fungi</taxon>
        <taxon>Dikarya</taxon>
        <taxon>Basidiomycota</taxon>
        <taxon>Agaricomycotina</taxon>
        <taxon>Agaricomycetes</taxon>
        <taxon>Polyporales</taxon>
        <taxon>Meruliaceae</taxon>
        <taxon>Hermanssonia</taxon>
    </lineage>
</organism>